<gene>
    <name evidence="1" type="ORF">CB4_01312</name>
</gene>
<evidence type="ECO:0000313" key="2">
    <source>
        <dbReference type="Proteomes" id="UP000217696"/>
    </source>
</evidence>
<sequence>MNNMEHEIYCAGCGVEIQAEDPKHVGYAPPQALEKETIICQRCFRIRHYNEASTVTLGDDDFVRILNSIGDTKSLVVQVVDIFDFNGSWLRGLHRFVGNNPILLVGNKVDLLPKNVNRNRLVNWMRKSAADLGLKPVDVILVSAHKGEGVDRLVAAMNEHRRGRDIHVVGVTNVGKSSLINRLLKQFGESELDITTSQFPGTTLDVIEIPLDERSSLYDTPGIVNRDQILHLVAPSELKLLLPDKQLKPKTYQLNDKQTLFIGGLARIDFVKGEHQPFVFYISNQLNIHRTKLEKADELYEKHLGTLLSPPGKEMAENMPKLDRFTFKVPAGNQDIVISGLGWIALHGSGANVEVRVPKGVAVSIRPSLI</sequence>
<dbReference type="InterPro" id="IPR050896">
    <property type="entry name" value="Mito_lipid_metab_GTPase"/>
</dbReference>
<dbReference type="InterPro" id="IPR019988">
    <property type="entry name" value="GTP-bd_ribosome_bgen_YqeH"/>
</dbReference>
<dbReference type="AlphaFoldDB" id="A0A0U5BAD5"/>
<dbReference type="InterPro" id="IPR048422">
    <property type="entry name" value="NOA1/YqeH-like_C"/>
</dbReference>
<dbReference type="Pfam" id="PF21516">
    <property type="entry name" value="YqeH-like_C"/>
    <property type="match status" value="1"/>
</dbReference>
<dbReference type="KEGG" id="asoc:CB4_01312"/>
<dbReference type="Proteomes" id="UP000217696">
    <property type="component" value="Chromosome"/>
</dbReference>
<dbReference type="PANTHER" id="PTHR46434:SF1">
    <property type="entry name" value="GENETIC INTERACTOR OF PROHIBITINS 3, MITOCHONDRIAL"/>
    <property type="match status" value="1"/>
</dbReference>
<name>A0A0U5BAD5_9BACL</name>
<dbReference type="CDD" id="cd01855">
    <property type="entry name" value="YqeH"/>
    <property type="match status" value="1"/>
</dbReference>
<dbReference type="Pfam" id="PF01926">
    <property type="entry name" value="MMR_HSR1"/>
    <property type="match status" value="1"/>
</dbReference>
<dbReference type="EMBL" id="AP017312">
    <property type="protein sequence ID" value="BAU27143.1"/>
    <property type="molecule type" value="Genomic_DNA"/>
</dbReference>
<dbReference type="Gene3D" id="3.40.50.300">
    <property type="entry name" value="P-loop containing nucleotide triphosphate hydrolases"/>
    <property type="match status" value="1"/>
</dbReference>
<dbReference type="GO" id="GO:0005525">
    <property type="term" value="F:GTP binding"/>
    <property type="evidence" value="ECO:0007669"/>
    <property type="project" value="InterPro"/>
</dbReference>
<reference evidence="1 2" key="1">
    <citation type="submission" date="2015-12" db="EMBL/GenBank/DDBJ databases">
        <title>Genome sequence of Aneurinibacillus soli.</title>
        <authorList>
            <person name="Lee J.S."/>
            <person name="Lee K.C."/>
            <person name="Kim K.K."/>
            <person name="Lee B.W."/>
        </authorList>
    </citation>
    <scope>NUCLEOTIDE SEQUENCE [LARGE SCALE GENOMIC DNA]</scope>
    <source>
        <strain evidence="1 2">CB4</strain>
    </source>
</reference>
<protein>
    <submittedName>
        <fullName evidence="1">GTP-binding protein Der</fullName>
    </submittedName>
</protein>
<keyword evidence="2" id="KW-1185">Reference proteome</keyword>
<dbReference type="InterPro" id="IPR027417">
    <property type="entry name" value="P-loop_NTPase"/>
</dbReference>
<accession>A0A0U5BAD5</accession>
<organism evidence="1 2">
    <name type="scientific">Aneurinibacillus soli</name>
    <dbReference type="NCBI Taxonomy" id="1500254"/>
    <lineage>
        <taxon>Bacteria</taxon>
        <taxon>Bacillati</taxon>
        <taxon>Bacillota</taxon>
        <taxon>Bacilli</taxon>
        <taxon>Bacillales</taxon>
        <taxon>Paenibacillaceae</taxon>
        <taxon>Aneurinibacillus group</taxon>
        <taxon>Aneurinibacillus</taxon>
    </lineage>
</organism>
<proteinExistence type="predicted"/>
<dbReference type="PANTHER" id="PTHR46434">
    <property type="entry name" value="GENETIC INTERACTOR OF PROHIBITINS 3, MITOCHONDRIAL"/>
    <property type="match status" value="1"/>
</dbReference>
<dbReference type="SUPFAM" id="SSF52540">
    <property type="entry name" value="P-loop containing nucleoside triphosphate hydrolases"/>
    <property type="match status" value="1"/>
</dbReference>
<dbReference type="InterPro" id="IPR006073">
    <property type="entry name" value="GTP-bd"/>
</dbReference>
<dbReference type="InterPro" id="IPR030378">
    <property type="entry name" value="G_CP_dom"/>
</dbReference>
<evidence type="ECO:0000313" key="1">
    <source>
        <dbReference type="EMBL" id="BAU27143.1"/>
    </source>
</evidence>
<dbReference type="NCBIfam" id="TIGR03597">
    <property type="entry name" value="GTPase_YqeH"/>
    <property type="match status" value="1"/>
</dbReference>
<dbReference type="PROSITE" id="PS51721">
    <property type="entry name" value="G_CP"/>
    <property type="match status" value="1"/>
</dbReference>